<organism evidence="1">
    <name type="scientific">gut metagenome</name>
    <dbReference type="NCBI Taxonomy" id="749906"/>
    <lineage>
        <taxon>unclassified sequences</taxon>
        <taxon>metagenomes</taxon>
        <taxon>organismal metagenomes</taxon>
    </lineage>
</organism>
<evidence type="ECO:0000313" key="1">
    <source>
        <dbReference type="EMBL" id="EJX03393.1"/>
    </source>
</evidence>
<sequence>HPDLLTEADLLTLAESLRDQGVETWALQIYRRPPGLKLVTLPTVGDDYPSAETMARFRALFKTFIFRPAQ</sequence>
<dbReference type="EMBL" id="AMCI01002184">
    <property type="protein sequence ID" value="EJX03393.1"/>
    <property type="molecule type" value="Genomic_DNA"/>
</dbReference>
<accession>J9GMB9</accession>
<protein>
    <submittedName>
        <fullName evidence="1">Anaerobic ribonucleoside-triphosphate reductase activating protein</fullName>
    </submittedName>
</protein>
<feature type="non-terminal residue" evidence="1">
    <location>
        <position position="1"/>
    </location>
</feature>
<proteinExistence type="predicted"/>
<reference evidence="1" key="1">
    <citation type="journal article" date="2012" name="PLoS ONE">
        <title>Gene sets for utilization of primary and secondary nutrition supplies in the distal gut of endangered iberian lynx.</title>
        <authorList>
            <person name="Alcaide M."/>
            <person name="Messina E."/>
            <person name="Richter M."/>
            <person name="Bargiela R."/>
            <person name="Peplies J."/>
            <person name="Huws S.A."/>
            <person name="Newbold C.J."/>
            <person name="Golyshin P.N."/>
            <person name="Simon M.A."/>
            <person name="Lopez G."/>
            <person name="Yakimov M.M."/>
            <person name="Ferrer M."/>
        </authorList>
    </citation>
    <scope>NUCLEOTIDE SEQUENCE</scope>
</reference>
<comment type="caution">
    <text evidence="1">The sequence shown here is derived from an EMBL/GenBank/DDBJ whole genome shotgun (WGS) entry which is preliminary data.</text>
</comment>
<name>J9GMB9_9ZZZZ</name>
<dbReference type="AlphaFoldDB" id="J9GMB9"/>
<gene>
    <name evidence="1" type="ORF">EVA_08501</name>
</gene>